<evidence type="ECO:0000313" key="1">
    <source>
        <dbReference type="EMBL" id="KAK1281788.1"/>
    </source>
</evidence>
<dbReference type="PANTHER" id="PTHR31170:SF25">
    <property type="entry name" value="BNAA09G04570D PROTEIN"/>
    <property type="match status" value="1"/>
</dbReference>
<keyword evidence="2" id="KW-1185">Reference proteome</keyword>
<dbReference type="Pfam" id="PF03140">
    <property type="entry name" value="DUF247"/>
    <property type="match status" value="1"/>
</dbReference>
<gene>
    <name evidence="1" type="ORF">QJS10_CPB22g01296</name>
</gene>
<accession>A0AAV9BXZ2</accession>
<comment type="caution">
    <text evidence="1">The sequence shown here is derived from an EMBL/GenBank/DDBJ whole genome shotgun (WGS) entry which is preliminary data.</text>
</comment>
<dbReference type="PANTHER" id="PTHR31170">
    <property type="entry name" value="BNAC04G53230D PROTEIN"/>
    <property type="match status" value="1"/>
</dbReference>
<dbReference type="InterPro" id="IPR004158">
    <property type="entry name" value="DUF247_pln"/>
</dbReference>
<proteinExistence type="predicted"/>
<reference evidence="1" key="1">
    <citation type="journal article" date="2023" name="Nat. Commun.">
        <title>Diploid and tetraploid genomes of Acorus and the evolution of monocots.</title>
        <authorList>
            <person name="Ma L."/>
            <person name="Liu K.W."/>
            <person name="Li Z."/>
            <person name="Hsiao Y.Y."/>
            <person name="Qi Y."/>
            <person name="Fu T."/>
            <person name="Tang G.D."/>
            <person name="Zhang D."/>
            <person name="Sun W.H."/>
            <person name="Liu D.K."/>
            <person name="Li Y."/>
            <person name="Chen G.Z."/>
            <person name="Liu X.D."/>
            <person name="Liao X.Y."/>
            <person name="Jiang Y.T."/>
            <person name="Yu X."/>
            <person name="Hao Y."/>
            <person name="Huang J."/>
            <person name="Zhao X.W."/>
            <person name="Ke S."/>
            <person name="Chen Y.Y."/>
            <person name="Wu W.L."/>
            <person name="Hsu J.L."/>
            <person name="Lin Y.F."/>
            <person name="Huang M.D."/>
            <person name="Li C.Y."/>
            <person name="Huang L."/>
            <person name="Wang Z.W."/>
            <person name="Zhao X."/>
            <person name="Zhong W.Y."/>
            <person name="Peng D.H."/>
            <person name="Ahmad S."/>
            <person name="Lan S."/>
            <person name="Zhang J.S."/>
            <person name="Tsai W.C."/>
            <person name="Van de Peer Y."/>
            <person name="Liu Z.J."/>
        </authorList>
    </citation>
    <scope>NUCLEOTIDE SEQUENCE</scope>
    <source>
        <strain evidence="1">CP</strain>
    </source>
</reference>
<reference evidence="1" key="2">
    <citation type="submission" date="2023-06" db="EMBL/GenBank/DDBJ databases">
        <authorList>
            <person name="Ma L."/>
            <person name="Liu K.-W."/>
            <person name="Li Z."/>
            <person name="Hsiao Y.-Y."/>
            <person name="Qi Y."/>
            <person name="Fu T."/>
            <person name="Tang G."/>
            <person name="Zhang D."/>
            <person name="Sun W.-H."/>
            <person name="Liu D.-K."/>
            <person name="Li Y."/>
            <person name="Chen G.-Z."/>
            <person name="Liu X.-D."/>
            <person name="Liao X.-Y."/>
            <person name="Jiang Y.-T."/>
            <person name="Yu X."/>
            <person name="Hao Y."/>
            <person name="Huang J."/>
            <person name="Zhao X.-W."/>
            <person name="Ke S."/>
            <person name="Chen Y.-Y."/>
            <person name="Wu W.-L."/>
            <person name="Hsu J.-L."/>
            <person name="Lin Y.-F."/>
            <person name="Huang M.-D."/>
            <person name="Li C.-Y."/>
            <person name="Huang L."/>
            <person name="Wang Z.-W."/>
            <person name="Zhao X."/>
            <person name="Zhong W.-Y."/>
            <person name="Peng D.-H."/>
            <person name="Ahmad S."/>
            <person name="Lan S."/>
            <person name="Zhang J.-S."/>
            <person name="Tsai W.-C."/>
            <person name="Van De Peer Y."/>
            <person name="Liu Z.-J."/>
        </authorList>
    </citation>
    <scope>NUCLEOTIDE SEQUENCE</scope>
    <source>
        <strain evidence="1">CP</strain>
        <tissue evidence="1">Leaves</tissue>
    </source>
</reference>
<organism evidence="1 2">
    <name type="scientific">Acorus calamus</name>
    <name type="common">Sweet flag</name>
    <dbReference type="NCBI Taxonomy" id="4465"/>
    <lineage>
        <taxon>Eukaryota</taxon>
        <taxon>Viridiplantae</taxon>
        <taxon>Streptophyta</taxon>
        <taxon>Embryophyta</taxon>
        <taxon>Tracheophyta</taxon>
        <taxon>Spermatophyta</taxon>
        <taxon>Magnoliopsida</taxon>
        <taxon>Liliopsida</taxon>
        <taxon>Acoraceae</taxon>
        <taxon>Acorus</taxon>
    </lineage>
</organism>
<sequence length="132" mass="15041">MKLKRAGLRFAGKNKCSSMDVSFKDGVIEISTLSISGRTVPILRNLIAFEQCYPFTNNHVTFFADLMDRLIKTSRHVSILEEAGILRIGLNSHEEVAYFFHRLCMNVYYNNGKNYLRNVYNNVAQVEGTDVA</sequence>
<dbReference type="Proteomes" id="UP001180020">
    <property type="component" value="Unassembled WGS sequence"/>
</dbReference>
<name>A0AAV9BXZ2_ACOCL</name>
<protein>
    <submittedName>
        <fullName evidence="1">Uncharacterized protein</fullName>
    </submittedName>
</protein>
<evidence type="ECO:0000313" key="2">
    <source>
        <dbReference type="Proteomes" id="UP001180020"/>
    </source>
</evidence>
<dbReference type="EMBL" id="JAUJYO010000022">
    <property type="protein sequence ID" value="KAK1281788.1"/>
    <property type="molecule type" value="Genomic_DNA"/>
</dbReference>
<dbReference type="AlphaFoldDB" id="A0AAV9BXZ2"/>